<reference evidence="13" key="1">
    <citation type="submission" date="2021-02" db="EMBL/GenBank/DDBJ databases">
        <authorList>
            <person name="Palmer J.M."/>
        </authorList>
    </citation>
    <scope>NUCLEOTIDE SEQUENCE</scope>
    <source>
        <strain evidence="13">SCRP23</strain>
    </source>
</reference>
<feature type="binding site" evidence="10">
    <location>
        <position position="40"/>
    </location>
    <ligand>
        <name>ATP</name>
        <dbReference type="ChEBI" id="CHEBI:30616"/>
    </ligand>
</feature>
<gene>
    <name evidence="13" type="primary">STK25</name>
    <name evidence="13" type="ORF">PHYBOEH_010367</name>
</gene>
<proteinExistence type="inferred from homology"/>
<evidence type="ECO:0000256" key="8">
    <source>
        <dbReference type="ARBA" id="ARBA00047899"/>
    </source>
</evidence>
<keyword evidence="14" id="KW-1185">Reference proteome</keyword>
<dbReference type="FunFam" id="1.10.510.10:FF:000499">
    <property type="entry name" value="Serine/threonine-protein kinase KIC1"/>
    <property type="match status" value="1"/>
</dbReference>
<evidence type="ECO:0000256" key="3">
    <source>
        <dbReference type="ARBA" id="ARBA00022527"/>
    </source>
</evidence>
<keyword evidence="4" id="KW-0808">Transferase</keyword>
<evidence type="ECO:0000256" key="9">
    <source>
        <dbReference type="ARBA" id="ARBA00048679"/>
    </source>
</evidence>
<evidence type="ECO:0000313" key="14">
    <source>
        <dbReference type="Proteomes" id="UP000693981"/>
    </source>
</evidence>
<dbReference type="InterPro" id="IPR017441">
    <property type="entry name" value="Protein_kinase_ATP_BS"/>
</dbReference>
<sequence length="541" mass="59066">MSGSLDPSIQYELLERIGGGAFGDVYKGVNTQTDETVAIKIIDLESAADEIEDVQQEIHVLSQCSCDQLTMYSGSFIAGTKLWIIMEFLAGGSVLDVMRNGPLDEAFIAIILRELLKGLEYLHLEKKIHRDVKAANVLLSGDGHVKLADFGVTGQLTETMTKRNTAVGTPFWMAPEVIQESQYDFKADIWSLGITAIEMAKGAPPLADIHPMKVLFMIPTMDPPVLEGSFSPKFVDFVSSCLQKAPHDRPTATELLQHPFIRSAKHVSHLTELLDRNQLEDQQQGDEEDVDGQNARKECGCQRDGCKGSSNHADSSYREWHEGISSNDHDTIPSYGKKESNKCHDRERDVSVGSGWDFNTIRLSSTSLQQELKAQAEAVAAAADYNPDAEMEKVSQDKLSGTACSSGSSMYIPAAQATGSIVPSVGPVHEIENEDEDEDDEDEAFSSVVKPAISEVLERVLNPPNIGFMSPTHRAEAEVATEMQEDVLFELLHAFDSVSQHKGLLQQVLRSLADHTNASMPAQPLSTNASAANSSHPPLSS</sequence>
<dbReference type="OrthoDB" id="8693905at2759"/>
<keyword evidence="3" id="KW-0723">Serine/threonine-protein kinase</keyword>
<evidence type="ECO:0000256" key="4">
    <source>
        <dbReference type="ARBA" id="ARBA00022679"/>
    </source>
</evidence>
<feature type="compositionally biased region" description="Basic and acidic residues" evidence="11">
    <location>
        <begin position="294"/>
        <end position="306"/>
    </location>
</feature>
<evidence type="ECO:0000256" key="5">
    <source>
        <dbReference type="ARBA" id="ARBA00022741"/>
    </source>
</evidence>
<feature type="domain" description="Protein kinase" evidence="12">
    <location>
        <begin position="11"/>
        <end position="261"/>
    </location>
</feature>
<protein>
    <recommendedName>
        <fullName evidence="2">non-specific serine/threonine protein kinase</fullName>
        <ecNumber evidence="2">2.7.11.1</ecNumber>
    </recommendedName>
</protein>
<evidence type="ECO:0000259" key="12">
    <source>
        <dbReference type="PROSITE" id="PS50011"/>
    </source>
</evidence>
<dbReference type="GO" id="GO:0004674">
    <property type="term" value="F:protein serine/threonine kinase activity"/>
    <property type="evidence" value="ECO:0007669"/>
    <property type="project" value="UniProtKB-KW"/>
</dbReference>
<dbReference type="CDD" id="cd06609">
    <property type="entry name" value="STKc_MST3_like"/>
    <property type="match status" value="1"/>
</dbReference>
<dbReference type="GO" id="GO:0005737">
    <property type="term" value="C:cytoplasm"/>
    <property type="evidence" value="ECO:0007669"/>
    <property type="project" value="TreeGrafter"/>
</dbReference>
<comment type="catalytic activity">
    <reaction evidence="9">
        <text>L-seryl-[protein] + ATP = O-phospho-L-seryl-[protein] + ADP + H(+)</text>
        <dbReference type="Rhea" id="RHEA:17989"/>
        <dbReference type="Rhea" id="RHEA-COMP:9863"/>
        <dbReference type="Rhea" id="RHEA-COMP:11604"/>
        <dbReference type="ChEBI" id="CHEBI:15378"/>
        <dbReference type="ChEBI" id="CHEBI:29999"/>
        <dbReference type="ChEBI" id="CHEBI:30616"/>
        <dbReference type="ChEBI" id="CHEBI:83421"/>
        <dbReference type="ChEBI" id="CHEBI:456216"/>
        <dbReference type="EC" id="2.7.11.1"/>
    </reaction>
</comment>
<dbReference type="PANTHER" id="PTHR48012:SF10">
    <property type="entry name" value="FI20177P1"/>
    <property type="match status" value="1"/>
</dbReference>
<keyword evidence="5 10" id="KW-0547">Nucleotide-binding</keyword>
<keyword evidence="6 13" id="KW-0418">Kinase</keyword>
<dbReference type="PANTHER" id="PTHR48012">
    <property type="entry name" value="STERILE20-LIKE KINASE, ISOFORM B-RELATED"/>
    <property type="match status" value="1"/>
</dbReference>
<evidence type="ECO:0000256" key="2">
    <source>
        <dbReference type="ARBA" id="ARBA00012513"/>
    </source>
</evidence>
<evidence type="ECO:0000256" key="7">
    <source>
        <dbReference type="ARBA" id="ARBA00022840"/>
    </source>
</evidence>
<dbReference type="SMART" id="SM00220">
    <property type="entry name" value="S_TKc"/>
    <property type="match status" value="1"/>
</dbReference>
<feature type="compositionally biased region" description="Basic and acidic residues" evidence="11">
    <location>
        <begin position="315"/>
        <end position="349"/>
    </location>
</feature>
<evidence type="ECO:0000313" key="13">
    <source>
        <dbReference type="EMBL" id="KAG7398853.1"/>
    </source>
</evidence>
<organism evidence="13 14">
    <name type="scientific">Phytophthora boehmeriae</name>
    <dbReference type="NCBI Taxonomy" id="109152"/>
    <lineage>
        <taxon>Eukaryota</taxon>
        <taxon>Sar</taxon>
        <taxon>Stramenopiles</taxon>
        <taxon>Oomycota</taxon>
        <taxon>Peronosporomycetes</taxon>
        <taxon>Peronosporales</taxon>
        <taxon>Peronosporaceae</taxon>
        <taxon>Phytophthora</taxon>
    </lineage>
</organism>
<dbReference type="Proteomes" id="UP000693981">
    <property type="component" value="Unassembled WGS sequence"/>
</dbReference>
<dbReference type="PROSITE" id="PS50011">
    <property type="entry name" value="PROTEIN_KINASE_DOM"/>
    <property type="match status" value="1"/>
</dbReference>
<name>A0A8T1X477_9STRA</name>
<dbReference type="InterPro" id="IPR050629">
    <property type="entry name" value="STE20/SPS1-PAK"/>
</dbReference>
<dbReference type="EC" id="2.7.11.1" evidence="2"/>
<dbReference type="EMBL" id="JAGDFL010000070">
    <property type="protein sequence ID" value="KAG7398853.1"/>
    <property type="molecule type" value="Genomic_DNA"/>
</dbReference>
<dbReference type="InterPro" id="IPR000719">
    <property type="entry name" value="Prot_kinase_dom"/>
</dbReference>
<dbReference type="AlphaFoldDB" id="A0A8T1X477"/>
<feature type="region of interest" description="Disordered" evidence="11">
    <location>
        <begin position="518"/>
        <end position="541"/>
    </location>
</feature>
<dbReference type="GO" id="GO:0005524">
    <property type="term" value="F:ATP binding"/>
    <property type="evidence" value="ECO:0007669"/>
    <property type="project" value="UniProtKB-UniRule"/>
</dbReference>
<evidence type="ECO:0000256" key="1">
    <source>
        <dbReference type="ARBA" id="ARBA00008874"/>
    </source>
</evidence>
<comment type="caution">
    <text evidence="13">The sequence shown here is derived from an EMBL/GenBank/DDBJ whole genome shotgun (WGS) entry which is preliminary data.</text>
</comment>
<keyword evidence="7 10" id="KW-0067">ATP-binding</keyword>
<comment type="catalytic activity">
    <reaction evidence="8">
        <text>L-threonyl-[protein] + ATP = O-phospho-L-threonyl-[protein] + ADP + H(+)</text>
        <dbReference type="Rhea" id="RHEA:46608"/>
        <dbReference type="Rhea" id="RHEA-COMP:11060"/>
        <dbReference type="Rhea" id="RHEA-COMP:11605"/>
        <dbReference type="ChEBI" id="CHEBI:15378"/>
        <dbReference type="ChEBI" id="CHEBI:30013"/>
        <dbReference type="ChEBI" id="CHEBI:30616"/>
        <dbReference type="ChEBI" id="CHEBI:61977"/>
        <dbReference type="ChEBI" id="CHEBI:456216"/>
        <dbReference type="EC" id="2.7.11.1"/>
    </reaction>
</comment>
<evidence type="ECO:0000256" key="11">
    <source>
        <dbReference type="SAM" id="MobiDB-lite"/>
    </source>
</evidence>
<evidence type="ECO:0000256" key="10">
    <source>
        <dbReference type="PROSITE-ProRule" id="PRU10141"/>
    </source>
</evidence>
<evidence type="ECO:0000256" key="6">
    <source>
        <dbReference type="ARBA" id="ARBA00022777"/>
    </source>
</evidence>
<dbReference type="PROSITE" id="PS00107">
    <property type="entry name" value="PROTEIN_KINASE_ATP"/>
    <property type="match status" value="1"/>
</dbReference>
<comment type="similarity">
    <text evidence="1">Belongs to the protein kinase superfamily. STE Ser/Thr protein kinase family. STE20 subfamily.</text>
</comment>
<feature type="region of interest" description="Disordered" evidence="11">
    <location>
        <begin position="276"/>
        <end position="349"/>
    </location>
</feature>
<accession>A0A8T1X477</accession>
<dbReference type="Pfam" id="PF00069">
    <property type="entry name" value="Pkinase"/>
    <property type="match status" value="1"/>
</dbReference>